<protein>
    <submittedName>
        <fullName evidence="2">Transcriptional regulator</fullName>
    </submittedName>
</protein>
<organism evidence="2 3">
    <name type="scientific">Gallibacterium genomosp. 2</name>
    <dbReference type="NCBI Taxonomy" id="155517"/>
    <lineage>
        <taxon>Bacteria</taxon>
        <taxon>Pseudomonadati</taxon>
        <taxon>Pseudomonadota</taxon>
        <taxon>Gammaproteobacteria</taxon>
        <taxon>Pasteurellales</taxon>
        <taxon>Pasteurellaceae</taxon>
        <taxon>Gallibacterium</taxon>
    </lineage>
</organism>
<evidence type="ECO:0000259" key="1">
    <source>
        <dbReference type="Pfam" id="PF04606"/>
    </source>
</evidence>
<feature type="domain" description="Zinc finger Ogr/Delta-type" evidence="1">
    <location>
        <begin position="9"/>
        <end position="53"/>
    </location>
</feature>
<dbReference type="Proteomes" id="UP000030418">
    <property type="component" value="Unassembled WGS sequence"/>
</dbReference>
<gene>
    <name evidence="2" type="ORF">P375_08165</name>
</gene>
<accession>A0A0A2XFW2</accession>
<sequence>MPKSLTVFCKVCHHKSAITKTQKEHPELSRIYCQCLNPQCGHRFVLNLQFSHSTKTSQLIANDLTLTLIQQLSDDEKRKIKQLLSNQ</sequence>
<keyword evidence="3" id="KW-1185">Reference proteome</keyword>
<evidence type="ECO:0000313" key="2">
    <source>
        <dbReference type="EMBL" id="KGQ31241.1"/>
    </source>
</evidence>
<name>A0A0A2XFW2_9PAST</name>
<dbReference type="Pfam" id="PF04606">
    <property type="entry name" value="Ogr_Delta"/>
    <property type="match status" value="1"/>
</dbReference>
<evidence type="ECO:0000313" key="3">
    <source>
        <dbReference type="Proteomes" id="UP000030418"/>
    </source>
</evidence>
<proteinExistence type="predicted"/>
<comment type="caution">
    <text evidence="2">The sequence shown here is derived from an EMBL/GenBank/DDBJ whole genome shotgun (WGS) entry which is preliminary data.</text>
</comment>
<dbReference type="InterPro" id="IPR007684">
    <property type="entry name" value="Znf_Ogr/Delta"/>
</dbReference>
<reference evidence="2 3" key="1">
    <citation type="submission" date="2014-08" db="EMBL/GenBank/DDBJ databases">
        <title>Chaperone-usher fimbriae in a diverse selection of Gallibacterium genomes.</title>
        <authorList>
            <person name="Kudirkiene E."/>
            <person name="Bager R.J."/>
            <person name="Johnson T.J."/>
            <person name="Bojesen A.M."/>
        </authorList>
    </citation>
    <scope>NUCLEOTIDE SEQUENCE [LARGE SCALE GENOMIC DNA]</scope>
    <source>
        <strain evidence="2 3">CCM5976</strain>
    </source>
</reference>
<dbReference type="AlphaFoldDB" id="A0A0A2XFW2"/>
<dbReference type="EMBL" id="JPXY01000035">
    <property type="protein sequence ID" value="KGQ31241.1"/>
    <property type="molecule type" value="Genomic_DNA"/>
</dbReference>